<dbReference type="Pfam" id="PF01977">
    <property type="entry name" value="UbiD"/>
    <property type="match status" value="1"/>
</dbReference>
<feature type="domain" description="3-octaprenyl-4-hydroxybenzoate carboxy-lyase-like N-terminal" evidence="3">
    <location>
        <begin position="7"/>
        <end position="86"/>
    </location>
</feature>
<feature type="domain" description="3-octaprenyl-4-hydroxybenzoate carboxy-lyase-like C-terminal" evidence="4">
    <location>
        <begin position="303"/>
        <end position="419"/>
    </location>
</feature>
<dbReference type="EC" id="4.1.1.-" evidence="5"/>
<dbReference type="EMBL" id="CP046244">
    <property type="protein sequence ID" value="QGP90803.1"/>
    <property type="molecule type" value="Genomic_DNA"/>
</dbReference>
<evidence type="ECO:0000259" key="3">
    <source>
        <dbReference type="Pfam" id="PF20695"/>
    </source>
</evidence>
<gene>
    <name evidence="5" type="primary">edcC</name>
    <name evidence="5" type="ORF">MGLY_01140</name>
</gene>
<evidence type="ECO:0000259" key="4">
    <source>
        <dbReference type="Pfam" id="PF20696"/>
    </source>
</evidence>
<dbReference type="RefSeq" id="WP_170290858.1">
    <property type="nucleotide sequence ID" value="NZ_CP046244.1"/>
</dbReference>
<accession>A0A6I5ZLW2</accession>
<dbReference type="Gene3D" id="3.40.1670.10">
    <property type="entry name" value="UbiD C-terminal domain-like"/>
    <property type="match status" value="1"/>
</dbReference>
<dbReference type="InterPro" id="IPR049383">
    <property type="entry name" value="UbiD-like_N"/>
</dbReference>
<dbReference type="Proteomes" id="UP000425916">
    <property type="component" value="Chromosome"/>
</dbReference>
<evidence type="ECO:0000313" key="6">
    <source>
        <dbReference type="Proteomes" id="UP000425916"/>
    </source>
</evidence>
<keyword evidence="6" id="KW-1185">Reference proteome</keyword>
<proteinExistence type="inferred from homology"/>
<dbReference type="PANTHER" id="PTHR30108">
    <property type="entry name" value="3-OCTAPRENYL-4-HYDROXYBENZOATE CARBOXY-LYASE-RELATED"/>
    <property type="match status" value="1"/>
</dbReference>
<dbReference type="Pfam" id="PF20696">
    <property type="entry name" value="UbiD_C"/>
    <property type="match status" value="1"/>
</dbReference>
<keyword evidence="5" id="KW-0456">Lyase</keyword>
<evidence type="ECO:0000256" key="1">
    <source>
        <dbReference type="ARBA" id="ARBA00010021"/>
    </source>
</evidence>
<comment type="similarity">
    <text evidence="1">Belongs to the UbiD family.</text>
</comment>
<name>A0A6I5ZLW2_9FIRM</name>
<reference evidence="5 6" key="1">
    <citation type="submission" date="2019-11" db="EMBL/GenBank/DDBJ databases">
        <title>Genome sequence of Moorella glycerini DSM11254.</title>
        <authorList>
            <person name="Poehlein A."/>
            <person name="Boeer T."/>
            <person name="Daniel R."/>
        </authorList>
    </citation>
    <scope>NUCLEOTIDE SEQUENCE [LARGE SCALE GENOMIC DNA]</scope>
    <source>
        <strain evidence="5 6">DSM 11254</strain>
    </source>
</reference>
<dbReference type="InterPro" id="IPR049381">
    <property type="entry name" value="UbiD-like_C"/>
</dbReference>
<dbReference type="SUPFAM" id="SSF143968">
    <property type="entry name" value="UbiD C-terminal domain-like"/>
    <property type="match status" value="1"/>
</dbReference>
<dbReference type="GO" id="GO:0005737">
    <property type="term" value="C:cytoplasm"/>
    <property type="evidence" value="ECO:0007669"/>
    <property type="project" value="TreeGrafter"/>
</dbReference>
<dbReference type="InterPro" id="IPR048304">
    <property type="entry name" value="UbiD_Rift_dom"/>
</dbReference>
<dbReference type="AlphaFoldDB" id="A0A6I5ZLW2"/>
<dbReference type="GO" id="GO:0016831">
    <property type="term" value="F:carboxy-lyase activity"/>
    <property type="evidence" value="ECO:0007669"/>
    <property type="project" value="InterPro"/>
</dbReference>
<dbReference type="Pfam" id="PF20695">
    <property type="entry name" value="UbiD_N"/>
    <property type="match status" value="1"/>
</dbReference>
<sequence length="448" mass="49888">MEFREYLQKLQAAGQLVAVDREVQLNFELASILDTMLQQNRPVGLFKNVAHPSGIPIVGGLLGNVERIALALDTEPAGISRKLEQALANLIDPVVVDNPPWQQHVFMGEEINLEEQLPIPWHNERDAGPYVTAGIMISKDPVTGRQNYSYNRLQLKGPRKFGIMMNAWRHIAWFYQEMEKRDEPLPVAVAIGVDPAVEIAAGFRIEEDEAKLAGAINGQPLPVSRCTTVDLFAPAGAEIIIEGFVPPHQRETEGPLAEFTGHFGEVYQNPVFEVTALSYRHNPIFRTIVPGSFEHIYLGNVLSREIMLQNMTRHASPNVRAVHLTPYSGGFMAVIAIDKKNEGEPKNIALAALMTHVNIKVAVVVDTDVDIYQPSDILWAIATRVDAQRDIFTVPYAQGMENDPTTGPDGTHTKFAIDATLALNLRDDYKRVRYPRVDLDKILPGLKR</sequence>
<protein>
    <submittedName>
        <fullName evidence="5">Phenolic acid decarboxylase subunit C</fullName>
        <ecNumber evidence="5">4.1.1.-</ecNumber>
    </submittedName>
</protein>
<dbReference type="PANTHER" id="PTHR30108:SF21">
    <property type="entry name" value="4-HYDROXYBENZOATE DECARBOXYLASE"/>
    <property type="match status" value="1"/>
</dbReference>
<evidence type="ECO:0000313" key="5">
    <source>
        <dbReference type="EMBL" id="QGP90803.1"/>
    </source>
</evidence>
<feature type="domain" description="3-octaprenyl-4-hydroxybenzoate carboxy-lyase-like Rift-related" evidence="2">
    <location>
        <begin position="97"/>
        <end position="292"/>
    </location>
</feature>
<dbReference type="InterPro" id="IPR002830">
    <property type="entry name" value="UbiD"/>
</dbReference>
<organism evidence="5 6">
    <name type="scientific">Neomoorella glycerini</name>
    <dbReference type="NCBI Taxonomy" id="55779"/>
    <lineage>
        <taxon>Bacteria</taxon>
        <taxon>Bacillati</taxon>
        <taxon>Bacillota</taxon>
        <taxon>Clostridia</taxon>
        <taxon>Neomoorellales</taxon>
        <taxon>Neomoorellaceae</taxon>
        <taxon>Neomoorella</taxon>
    </lineage>
</organism>
<dbReference type="NCBIfam" id="TIGR00148">
    <property type="entry name" value="UbiD family decarboxylase"/>
    <property type="match status" value="1"/>
</dbReference>
<dbReference type="SUPFAM" id="SSF50475">
    <property type="entry name" value="FMN-binding split barrel"/>
    <property type="match status" value="1"/>
</dbReference>
<evidence type="ECO:0000259" key="2">
    <source>
        <dbReference type="Pfam" id="PF01977"/>
    </source>
</evidence>